<protein>
    <submittedName>
        <fullName evidence="1">Uncharacterized protein</fullName>
    </submittedName>
</protein>
<dbReference type="Proteomes" id="UP001285263">
    <property type="component" value="Unassembled WGS sequence"/>
</dbReference>
<name>A0ABU5DNP4_9BURK</name>
<sequence length="86" mass="9430">MQELRSIEQLISGGLLAAATEELLLRLEQAPADKELIRVSSNLSARLRSRCMNLACNKATDGSLEAIELEDLLRRVIAFNGEGIYG</sequence>
<keyword evidence="2" id="KW-1185">Reference proteome</keyword>
<dbReference type="EMBL" id="JAXCLA010000008">
    <property type="protein sequence ID" value="MDY0747759.1"/>
    <property type="molecule type" value="Genomic_DNA"/>
</dbReference>
<organism evidence="1 2">
    <name type="scientific">Roseateles agri</name>
    <dbReference type="NCBI Taxonomy" id="3098619"/>
    <lineage>
        <taxon>Bacteria</taxon>
        <taxon>Pseudomonadati</taxon>
        <taxon>Pseudomonadota</taxon>
        <taxon>Betaproteobacteria</taxon>
        <taxon>Burkholderiales</taxon>
        <taxon>Sphaerotilaceae</taxon>
        <taxon>Roseateles</taxon>
    </lineage>
</organism>
<evidence type="ECO:0000313" key="2">
    <source>
        <dbReference type="Proteomes" id="UP001285263"/>
    </source>
</evidence>
<evidence type="ECO:0000313" key="1">
    <source>
        <dbReference type="EMBL" id="MDY0747759.1"/>
    </source>
</evidence>
<gene>
    <name evidence="1" type="ORF">SNE35_24865</name>
</gene>
<comment type="caution">
    <text evidence="1">The sequence shown here is derived from an EMBL/GenBank/DDBJ whole genome shotgun (WGS) entry which is preliminary data.</text>
</comment>
<proteinExistence type="predicted"/>
<accession>A0ABU5DNP4</accession>
<dbReference type="RefSeq" id="WP_320425713.1">
    <property type="nucleotide sequence ID" value="NZ_JAXCLA010000008.1"/>
</dbReference>
<reference evidence="1 2" key="1">
    <citation type="submission" date="2023-11" db="EMBL/GenBank/DDBJ databases">
        <title>Paucibacter sp. nov., isolated from fresh soil in Korea.</title>
        <authorList>
            <person name="Le N.T.T."/>
        </authorList>
    </citation>
    <scope>NUCLEOTIDE SEQUENCE [LARGE SCALE GENOMIC DNA]</scope>
    <source>
        <strain evidence="1 2">R3-3</strain>
    </source>
</reference>